<feature type="domain" description="HNH nuclease" evidence="1">
    <location>
        <begin position="355"/>
        <end position="403"/>
    </location>
</feature>
<dbReference type="EMBL" id="MN739922">
    <property type="protein sequence ID" value="QHT77836.1"/>
    <property type="molecule type" value="Genomic_DNA"/>
</dbReference>
<dbReference type="InterPro" id="IPR003615">
    <property type="entry name" value="HNH_nuc"/>
</dbReference>
<evidence type="ECO:0000313" key="2">
    <source>
        <dbReference type="EMBL" id="QHT77836.1"/>
    </source>
</evidence>
<proteinExistence type="predicted"/>
<dbReference type="AlphaFoldDB" id="A0A6C0HCA8"/>
<sequence length="490" mass="58396">MANCLAIDRNSNQCRNYGLDKSRFCIFHQYMNDYSEEMLANQKICGTCKKSYYLENGRKVCNRCREQSKMNALKYREQVILCGKQGCKFKRSEENKYCNKHQLCIFEDETKALNKKLCYNVIRGCRSQLELDYKFSKCSVCLEKDRNKDNERRNKAKQQYNENVLENRIRESKLCTICCIERPMEMFIGVAISETKTCKICRDDNKRQDLKRDKDHRNELARTNINEKFRLYQKSCLERCLEFKLSFDEFISIVNNDCFYCGYKNSDFVNGIDRIDSKKGYILDNCVACCKMCNYMKASLSIDVFIKRAEHTLTYQNRINGNLYPECFPNHKCLPYYRYKSRALEKQLDFSITKEDYNDIIQNACFLCGKQNNENHTNGIDRMDSKKGYVLDNINACCSECNFMKRDYDYNDFINKLLLIYEKHKNHNFSLNNLSEYVNIPQNRTKKSIEEIKKTNDLFKQEQNKIIKEKYGDEEYKQMRVKEIAKYRTI</sequence>
<reference evidence="2" key="1">
    <citation type="journal article" date="2020" name="Nature">
        <title>Giant virus diversity and host interactions through global metagenomics.</title>
        <authorList>
            <person name="Schulz F."/>
            <person name="Roux S."/>
            <person name="Paez-Espino D."/>
            <person name="Jungbluth S."/>
            <person name="Walsh D.A."/>
            <person name="Denef V.J."/>
            <person name="McMahon K.D."/>
            <person name="Konstantinidis K.T."/>
            <person name="Eloe-Fadrosh E.A."/>
            <person name="Kyrpides N.C."/>
            <person name="Woyke T."/>
        </authorList>
    </citation>
    <scope>NUCLEOTIDE SEQUENCE</scope>
    <source>
        <strain evidence="2">GVMAG-M-3300023179-90</strain>
    </source>
</reference>
<protein>
    <recommendedName>
        <fullName evidence="1">HNH nuclease domain-containing protein</fullName>
    </recommendedName>
</protein>
<organism evidence="2">
    <name type="scientific">viral metagenome</name>
    <dbReference type="NCBI Taxonomy" id="1070528"/>
    <lineage>
        <taxon>unclassified sequences</taxon>
        <taxon>metagenomes</taxon>
        <taxon>organismal metagenomes</taxon>
    </lineage>
</organism>
<dbReference type="SMART" id="SM00507">
    <property type="entry name" value="HNHc"/>
    <property type="match status" value="2"/>
</dbReference>
<evidence type="ECO:0000259" key="1">
    <source>
        <dbReference type="SMART" id="SM00507"/>
    </source>
</evidence>
<name>A0A6C0HCA8_9ZZZZ</name>
<dbReference type="Gene3D" id="3.30.40.220">
    <property type="match status" value="2"/>
</dbReference>
<feature type="domain" description="HNH nuclease" evidence="1">
    <location>
        <begin position="245"/>
        <end position="295"/>
    </location>
</feature>
<accession>A0A6C0HCA8</accession>